<evidence type="ECO:0008006" key="4">
    <source>
        <dbReference type="Google" id="ProtNLM"/>
    </source>
</evidence>
<feature type="signal peptide" evidence="1">
    <location>
        <begin position="1"/>
        <end position="20"/>
    </location>
</feature>
<dbReference type="OrthoDB" id="789400at2"/>
<accession>A0A367GMJ0</accession>
<protein>
    <recommendedName>
        <fullName evidence="4">Carboxypeptidase-like regulatory domain-containing protein</fullName>
    </recommendedName>
</protein>
<name>A0A367GMJ0_9SPHI</name>
<dbReference type="EMBL" id="QGDC01000006">
    <property type="protein sequence ID" value="RCH54530.1"/>
    <property type="molecule type" value="Genomic_DNA"/>
</dbReference>
<dbReference type="Proteomes" id="UP000253209">
    <property type="component" value="Unassembled WGS sequence"/>
</dbReference>
<dbReference type="RefSeq" id="WP_114005513.1">
    <property type="nucleotide sequence ID" value="NZ_QGDC01000006.1"/>
</dbReference>
<evidence type="ECO:0000256" key="1">
    <source>
        <dbReference type="SAM" id="SignalP"/>
    </source>
</evidence>
<sequence length="241" mass="27544">MRAVPLLFILLCGLPVILHAQQTAIKGVVYKSNSPHRISQALVTNIRTNVIMMSDDLGMFTINVSAGDTLLISRKGYDHSKYAITNLNDIIVYLEPVKAIELEEVTVKGQTKARELTDVLYSYRSQGSLFLGKPPALMFLASPLTGLYELFGKTPKRARRFMAFTKAELEQDVVNRRYNVEFVKRVTGLNEEQAAKFMEYYTPSFEDMQAWNDYELVKRVKRQYQYYTQQKPGIKPLKGTP</sequence>
<dbReference type="SUPFAM" id="SSF49464">
    <property type="entry name" value="Carboxypeptidase regulatory domain-like"/>
    <property type="match status" value="1"/>
</dbReference>
<gene>
    <name evidence="2" type="ORF">DJ568_11955</name>
</gene>
<organism evidence="2 3">
    <name type="scientific">Mucilaginibacter hurinus</name>
    <dbReference type="NCBI Taxonomy" id="2201324"/>
    <lineage>
        <taxon>Bacteria</taxon>
        <taxon>Pseudomonadati</taxon>
        <taxon>Bacteroidota</taxon>
        <taxon>Sphingobacteriia</taxon>
        <taxon>Sphingobacteriales</taxon>
        <taxon>Sphingobacteriaceae</taxon>
        <taxon>Mucilaginibacter</taxon>
    </lineage>
</organism>
<dbReference type="AlphaFoldDB" id="A0A367GMJ0"/>
<evidence type="ECO:0000313" key="3">
    <source>
        <dbReference type="Proteomes" id="UP000253209"/>
    </source>
</evidence>
<dbReference type="InterPro" id="IPR008969">
    <property type="entry name" value="CarboxyPept-like_regulatory"/>
</dbReference>
<feature type="chain" id="PRO_5016977255" description="Carboxypeptidase-like regulatory domain-containing protein" evidence="1">
    <location>
        <begin position="21"/>
        <end position="241"/>
    </location>
</feature>
<keyword evidence="1" id="KW-0732">Signal</keyword>
<evidence type="ECO:0000313" key="2">
    <source>
        <dbReference type="EMBL" id="RCH54530.1"/>
    </source>
</evidence>
<comment type="caution">
    <text evidence="2">The sequence shown here is derived from an EMBL/GenBank/DDBJ whole genome shotgun (WGS) entry which is preliminary data.</text>
</comment>
<proteinExistence type="predicted"/>
<reference evidence="2 3" key="1">
    <citation type="submission" date="2018-05" db="EMBL/GenBank/DDBJ databases">
        <title>Mucilaginibacter hurinus sp. nov., isolated from briquette warehouse soil.</title>
        <authorList>
            <person name="Choi L."/>
        </authorList>
    </citation>
    <scope>NUCLEOTIDE SEQUENCE [LARGE SCALE GENOMIC DNA]</scope>
    <source>
        <strain evidence="2 3">ZR32</strain>
    </source>
</reference>
<keyword evidence="3" id="KW-1185">Reference proteome</keyword>